<evidence type="ECO:0000313" key="2">
    <source>
        <dbReference type="Proteomes" id="UP000307562"/>
    </source>
</evidence>
<proteinExistence type="predicted"/>
<dbReference type="InterPro" id="IPR003560">
    <property type="entry name" value="DHB_DH"/>
</dbReference>
<dbReference type="InterPro" id="IPR036291">
    <property type="entry name" value="NAD(P)-bd_dom_sf"/>
</dbReference>
<reference evidence="2" key="1">
    <citation type="submission" date="2019-05" db="EMBL/GenBank/DDBJ databases">
        <title>Complete Genome Sequence and Methylation Pattern of the Halophilic Archaeon Natrinema pallidum BOL6-1.</title>
        <authorList>
            <person name="DasSarma P."/>
            <person name="DasSarma B.P."/>
            <person name="DasSarma S.L."/>
            <person name="Martinez F.L."/>
            <person name="Guzman D."/>
            <person name="Roberts R.J."/>
            <person name="DasSarma S."/>
        </authorList>
    </citation>
    <scope>NUCLEOTIDE SEQUENCE [LARGE SCALE GENOMIC DNA]</scope>
    <source>
        <strain evidence="2">BOL6-1</strain>
        <plasmid evidence="2">pnpa200</plasmid>
    </source>
</reference>
<keyword evidence="2" id="KW-1185">Reference proteome</keyword>
<accession>A0A4V1IFJ5</accession>
<dbReference type="GO" id="GO:0019290">
    <property type="term" value="P:siderophore biosynthetic process"/>
    <property type="evidence" value="ECO:0007669"/>
    <property type="project" value="InterPro"/>
</dbReference>
<dbReference type="InterPro" id="IPR002347">
    <property type="entry name" value="SDR_fam"/>
</dbReference>
<dbReference type="SUPFAM" id="SSF51735">
    <property type="entry name" value="NAD(P)-binding Rossmann-fold domains"/>
    <property type="match status" value="1"/>
</dbReference>
<dbReference type="Gene3D" id="3.40.50.720">
    <property type="entry name" value="NAD(P)-binding Rossmann-like Domain"/>
    <property type="match status" value="1"/>
</dbReference>
<organism evidence="1 2">
    <name type="scientific">Natrinema pallidum</name>
    <dbReference type="NCBI Taxonomy" id="69527"/>
    <lineage>
        <taxon>Archaea</taxon>
        <taxon>Methanobacteriati</taxon>
        <taxon>Methanobacteriota</taxon>
        <taxon>Stenosarchaea group</taxon>
        <taxon>Halobacteria</taxon>
        <taxon>Halobacteriales</taxon>
        <taxon>Natrialbaceae</taxon>
        <taxon>Natrinema</taxon>
    </lineage>
</organism>
<dbReference type="AlphaFoldDB" id="A0A4V1IFJ5"/>
<dbReference type="GO" id="GO:0008667">
    <property type="term" value="F:2,3-dihydro-2,3-dihydroxybenzoate dehydrogenase activity"/>
    <property type="evidence" value="ECO:0007669"/>
    <property type="project" value="InterPro"/>
</dbReference>
<dbReference type="EMBL" id="CP040638">
    <property type="protein sequence ID" value="QCW05214.1"/>
    <property type="molecule type" value="Genomic_DNA"/>
</dbReference>
<sequence length="62" mass="6594">MGPRRNPRPTSSELEAFTQAIPSRRIGDPEDIAGAAVFLASDLSRDVNGESLVIDGGDTHTE</sequence>
<geneLocation type="plasmid" evidence="2">
    <name>pnpa200</name>
</geneLocation>
<dbReference type="PRINTS" id="PR01397">
    <property type="entry name" value="DHBDHDRGNASE"/>
</dbReference>
<name>A0A4V1IFJ5_9EURY</name>
<dbReference type="Pfam" id="PF13561">
    <property type="entry name" value="adh_short_C2"/>
    <property type="match status" value="1"/>
</dbReference>
<dbReference type="Proteomes" id="UP000307562">
    <property type="component" value="Plasmid pNPA200"/>
</dbReference>
<protein>
    <submittedName>
        <fullName evidence="1">SDR family oxidoreductase</fullName>
    </submittedName>
</protein>
<keyword evidence="1" id="KW-0614">Plasmid</keyword>
<gene>
    <name evidence="1" type="ORF">FGF80_17740</name>
</gene>
<dbReference type="KEGG" id="npl:FGF80_17740"/>
<evidence type="ECO:0000313" key="1">
    <source>
        <dbReference type="EMBL" id="QCW05214.1"/>
    </source>
</evidence>